<dbReference type="AlphaFoldDB" id="A0AAN6XZJ8"/>
<accession>A0AAN6XZJ8</accession>
<keyword evidence="3" id="KW-1185">Reference proteome</keyword>
<dbReference type="EMBL" id="MU858193">
    <property type="protein sequence ID" value="KAK4209808.1"/>
    <property type="molecule type" value="Genomic_DNA"/>
</dbReference>
<reference evidence="2" key="1">
    <citation type="journal article" date="2023" name="Mol. Phylogenet. Evol.">
        <title>Genome-scale phylogeny and comparative genomics of the fungal order Sordariales.</title>
        <authorList>
            <person name="Hensen N."/>
            <person name="Bonometti L."/>
            <person name="Westerberg I."/>
            <person name="Brannstrom I.O."/>
            <person name="Guillou S."/>
            <person name="Cros-Aarteil S."/>
            <person name="Calhoun S."/>
            <person name="Haridas S."/>
            <person name="Kuo A."/>
            <person name="Mondo S."/>
            <person name="Pangilinan J."/>
            <person name="Riley R."/>
            <person name="LaButti K."/>
            <person name="Andreopoulos B."/>
            <person name="Lipzen A."/>
            <person name="Chen C."/>
            <person name="Yan M."/>
            <person name="Daum C."/>
            <person name="Ng V."/>
            <person name="Clum A."/>
            <person name="Steindorff A."/>
            <person name="Ohm R.A."/>
            <person name="Martin F."/>
            <person name="Silar P."/>
            <person name="Natvig D.O."/>
            <person name="Lalanne C."/>
            <person name="Gautier V."/>
            <person name="Ament-Velasquez S.L."/>
            <person name="Kruys A."/>
            <person name="Hutchinson M.I."/>
            <person name="Powell A.J."/>
            <person name="Barry K."/>
            <person name="Miller A.N."/>
            <person name="Grigoriev I.V."/>
            <person name="Debuchy R."/>
            <person name="Gladieux P."/>
            <person name="Hiltunen Thoren M."/>
            <person name="Johannesson H."/>
        </authorList>
    </citation>
    <scope>NUCLEOTIDE SEQUENCE</scope>
    <source>
        <strain evidence="2">PSN293</strain>
    </source>
</reference>
<keyword evidence="1" id="KW-0812">Transmembrane</keyword>
<comment type="caution">
    <text evidence="2">The sequence shown here is derived from an EMBL/GenBank/DDBJ whole genome shotgun (WGS) entry which is preliminary data.</text>
</comment>
<organism evidence="2 3">
    <name type="scientific">Rhypophila decipiens</name>
    <dbReference type="NCBI Taxonomy" id="261697"/>
    <lineage>
        <taxon>Eukaryota</taxon>
        <taxon>Fungi</taxon>
        <taxon>Dikarya</taxon>
        <taxon>Ascomycota</taxon>
        <taxon>Pezizomycotina</taxon>
        <taxon>Sordariomycetes</taxon>
        <taxon>Sordariomycetidae</taxon>
        <taxon>Sordariales</taxon>
        <taxon>Naviculisporaceae</taxon>
        <taxon>Rhypophila</taxon>
    </lineage>
</organism>
<evidence type="ECO:0000256" key="1">
    <source>
        <dbReference type="SAM" id="Phobius"/>
    </source>
</evidence>
<reference evidence="2" key="2">
    <citation type="submission" date="2023-05" db="EMBL/GenBank/DDBJ databases">
        <authorList>
            <consortium name="Lawrence Berkeley National Laboratory"/>
            <person name="Steindorff A."/>
            <person name="Hensen N."/>
            <person name="Bonometti L."/>
            <person name="Westerberg I."/>
            <person name="Brannstrom I.O."/>
            <person name="Guillou S."/>
            <person name="Cros-Aarteil S."/>
            <person name="Calhoun S."/>
            <person name="Haridas S."/>
            <person name="Kuo A."/>
            <person name="Mondo S."/>
            <person name="Pangilinan J."/>
            <person name="Riley R."/>
            <person name="Labutti K."/>
            <person name="Andreopoulos B."/>
            <person name="Lipzen A."/>
            <person name="Chen C."/>
            <person name="Yanf M."/>
            <person name="Daum C."/>
            <person name="Ng V."/>
            <person name="Clum A."/>
            <person name="Ohm R."/>
            <person name="Martin F."/>
            <person name="Silar P."/>
            <person name="Natvig D."/>
            <person name="Lalanne C."/>
            <person name="Gautier V."/>
            <person name="Ament-Velasquez S.L."/>
            <person name="Kruys A."/>
            <person name="Hutchinson M.I."/>
            <person name="Powell A.J."/>
            <person name="Barry K."/>
            <person name="Miller A.N."/>
            <person name="Grigoriev I.V."/>
            <person name="Debuchy R."/>
            <person name="Gladieux P."/>
            <person name="Thoren M.H."/>
            <person name="Johannesson H."/>
        </authorList>
    </citation>
    <scope>NUCLEOTIDE SEQUENCE</scope>
    <source>
        <strain evidence="2">PSN293</strain>
    </source>
</reference>
<evidence type="ECO:0000313" key="3">
    <source>
        <dbReference type="Proteomes" id="UP001301769"/>
    </source>
</evidence>
<name>A0AAN6XZJ8_9PEZI</name>
<protein>
    <submittedName>
        <fullName evidence="2">Uncharacterized protein</fullName>
    </submittedName>
</protein>
<evidence type="ECO:0000313" key="2">
    <source>
        <dbReference type="EMBL" id="KAK4209808.1"/>
    </source>
</evidence>
<proteinExistence type="predicted"/>
<dbReference type="Proteomes" id="UP001301769">
    <property type="component" value="Unassembled WGS sequence"/>
</dbReference>
<gene>
    <name evidence="2" type="ORF">QBC37DRAFT_45376</name>
</gene>
<feature type="transmembrane region" description="Helical" evidence="1">
    <location>
        <begin position="341"/>
        <end position="370"/>
    </location>
</feature>
<keyword evidence="1" id="KW-1133">Transmembrane helix</keyword>
<keyword evidence="1" id="KW-0472">Membrane</keyword>
<sequence>MESTIPLVDRVAGATDAPWPSSPATDALDTGKRRDDLQWYYDYSQDEKKFVLARDSRLLDGTTLPDLIRHLKNNTQKTKKQLVEEICLPDDANIQKRKIALEPVVRIAFMTACSAISQETFGGELFRPGWHNFESLETYINRVYPRDHQVPQDGSSIRIDKLSAGYLTAYSKLEIIWTHRLTDHLILHKRAYKKTLSIFRHPAFLRTSLDVLDVNNAAQCQSPSEALSIGCLPPQLIRETLATYSLLFPEPGDEVSRTLLEKEVTKHNLDAFFLRPFPSSSSQSAVHEHPLDALDPDDVRSLYRKYPYWAERLYSLWKEAEDPTPVTIVERWSESRKNPRFTYWCTVVSLSIAIAFGAVATMLGALQVWISYCSWLDDPGVALCSKGGSHEKGASPGS</sequence>